<reference evidence="4 5" key="1">
    <citation type="journal article" date="2020" name="IScience">
        <title>Genome Sequencing of the Endangered Kingdonia uniflora (Circaeasteraceae, Ranunculales) Reveals Potential Mechanisms of Evolutionary Specialization.</title>
        <authorList>
            <person name="Sun Y."/>
            <person name="Deng T."/>
            <person name="Zhang A."/>
            <person name="Moore M.J."/>
            <person name="Landis J.B."/>
            <person name="Lin N."/>
            <person name="Zhang H."/>
            <person name="Zhang X."/>
            <person name="Huang J."/>
            <person name="Zhang X."/>
            <person name="Sun H."/>
            <person name="Wang H."/>
        </authorList>
    </citation>
    <scope>NUCLEOTIDE SEQUENCE [LARGE SCALE GENOMIC DNA]</scope>
    <source>
        <strain evidence="4">TB1705</strain>
        <tissue evidence="4">Leaf</tissue>
    </source>
</reference>
<dbReference type="InterPro" id="IPR041469">
    <property type="entry name" value="Subtilisin-like_FN3"/>
</dbReference>
<proteinExistence type="inferred from homology"/>
<comment type="caution">
    <text evidence="4">The sequence shown here is derived from an EMBL/GenBank/DDBJ whole genome shotgun (WGS) entry which is preliminary data.</text>
</comment>
<name>A0A7J7L6B8_9MAGN</name>
<dbReference type="PANTHER" id="PTHR10795">
    <property type="entry name" value="PROPROTEIN CONVERTASE SUBTILISIN/KEXIN"/>
    <property type="match status" value="1"/>
</dbReference>
<dbReference type="OrthoDB" id="206201at2759"/>
<organism evidence="4 5">
    <name type="scientific">Kingdonia uniflora</name>
    <dbReference type="NCBI Taxonomy" id="39325"/>
    <lineage>
        <taxon>Eukaryota</taxon>
        <taxon>Viridiplantae</taxon>
        <taxon>Streptophyta</taxon>
        <taxon>Embryophyta</taxon>
        <taxon>Tracheophyta</taxon>
        <taxon>Spermatophyta</taxon>
        <taxon>Magnoliopsida</taxon>
        <taxon>Ranunculales</taxon>
        <taxon>Circaeasteraceae</taxon>
        <taxon>Kingdonia</taxon>
    </lineage>
</organism>
<dbReference type="EMBL" id="JACGCM010002614">
    <property type="protein sequence ID" value="KAF6138089.1"/>
    <property type="molecule type" value="Genomic_DNA"/>
</dbReference>
<evidence type="ECO:0000256" key="1">
    <source>
        <dbReference type="ARBA" id="ARBA00011073"/>
    </source>
</evidence>
<evidence type="ECO:0000259" key="3">
    <source>
        <dbReference type="Pfam" id="PF17766"/>
    </source>
</evidence>
<feature type="domain" description="Subtilisin-like protease fibronectin type-III" evidence="3">
    <location>
        <begin position="85"/>
        <end position="184"/>
    </location>
</feature>
<sequence>MMTTTNHLDNTNNPILNVEFSRPTTGLDMGAGQIDPNRALNPGLIYDAGIKDYDNFICSLNFKMLQLLTIVTSSSYNCLNSSSHLNYPTFIASFSETSPTTQEFKKIMTNVGDSSFNYSVELIQPSGAIVNVSPNKLVFQKKIESLSFIVNIMDTLERNNISSSGAHFWIDTNGKHTLRSPIVVMDPPSDNTKIVYVSFICQINSVI</sequence>
<evidence type="ECO:0000313" key="5">
    <source>
        <dbReference type="Proteomes" id="UP000541444"/>
    </source>
</evidence>
<keyword evidence="2" id="KW-0732">Signal</keyword>
<keyword evidence="5" id="KW-1185">Reference proteome</keyword>
<dbReference type="Pfam" id="PF17766">
    <property type="entry name" value="fn3_6"/>
    <property type="match status" value="1"/>
</dbReference>
<dbReference type="Proteomes" id="UP000541444">
    <property type="component" value="Unassembled WGS sequence"/>
</dbReference>
<dbReference type="InterPro" id="IPR045051">
    <property type="entry name" value="SBT"/>
</dbReference>
<accession>A0A7J7L6B8</accession>
<evidence type="ECO:0000256" key="2">
    <source>
        <dbReference type="ARBA" id="ARBA00022729"/>
    </source>
</evidence>
<dbReference type="Gene3D" id="2.60.40.2310">
    <property type="match status" value="1"/>
</dbReference>
<gene>
    <name evidence="4" type="ORF">GIB67_033503</name>
</gene>
<evidence type="ECO:0000313" key="4">
    <source>
        <dbReference type="EMBL" id="KAF6138089.1"/>
    </source>
</evidence>
<protein>
    <recommendedName>
        <fullName evidence="3">Subtilisin-like protease fibronectin type-III domain-containing protein</fullName>
    </recommendedName>
</protein>
<dbReference type="AlphaFoldDB" id="A0A7J7L6B8"/>
<comment type="similarity">
    <text evidence="1">Belongs to the peptidase S8 family.</text>
</comment>